<keyword evidence="1" id="KW-1133">Transmembrane helix</keyword>
<feature type="transmembrane region" description="Helical" evidence="1">
    <location>
        <begin position="101"/>
        <end position="122"/>
    </location>
</feature>
<dbReference type="EMBL" id="FUKP01000005">
    <property type="protein sequence ID" value="SJN15815.1"/>
    <property type="molecule type" value="Genomic_DNA"/>
</dbReference>
<organism evidence="2 3">
    <name type="scientific">Micrococcus lylae</name>
    <dbReference type="NCBI Taxonomy" id="1273"/>
    <lineage>
        <taxon>Bacteria</taxon>
        <taxon>Bacillati</taxon>
        <taxon>Actinomycetota</taxon>
        <taxon>Actinomycetes</taxon>
        <taxon>Micrococcales</taxon>
        <taxon>Micrococcaceae</taxon>
        <taxon>Micrococcus</taxon>
    </lineage>
</organism>
<keyword evidence="1 2" id="KW-0812">Transmembrane</keyword>
<gene>
    <name evidence="2" type="ORF">FM125_00500</name>
</gene>
<feature type="transmembrane region" description="Helical" evidence="1">
    <location>
        <begin position="28"/>
        <end position="50"/>
    </location>
</feature>
<proteinExistence type="predicted"/>
<feature type="transmembrane region" description="Helical" evidence="1">
    <location>
        <begin position="142"/>
        <end position="167"/>
    </location>
</feature>
<evidence type="ECO:0000256" key="1">
    <source>
        <dbReference type="SAM" id="Phobius"/>
    </source>
</evidence>
<dbReference type="AlphaFoldDB" id="A0A1R4I7K2"/>
<keyword evidence="1" id="KW-0472">Membrane</keyword>
<sequence>MSAESLTRSGVRRLFEDTAGGPRGGRAVLLLVPGLWLGLLTGISLIEAPLKFTAPGITIPLGLGIGRRVFLAMNIVEFVLAVLLVVALLKTAGRPARRPLWGWTAGILAVYAVKVLVIRPILNVRTDAVLAGQSAGGSMTHLFYVAADGALIVLLVALTVTAVRGLLPAER</sequence>
<accession>A0A1R4I7K2</accession>
<feature type="transmembrane region" description="Helical" evidence="1">
    <location>
        <begin position="70"/>
        <end position="89"/>
    </location>
</feature>
<name>A0A1R4I7K2_9MICC</name>
<dbReference type="RefSeq" id="WP_245829671.1">
    <property type="nucleotide sequence ID" value="NZ_FUKP01000005.1"/>
</dbReference>
<reference evidence="2 3" key="1">
    <citation type="submission" date="2017-02" db="EMBL/GenBank/DDBJ databases">
        <authorList>
            <person name="Peterson S.W."/>
        </authorList>
    </citation>
    <scope>NUCLEOTIDE SEQUENCE [LARGE SCALE GENOMIC DNA]</scope>
    <source>
        <strain evidence="2 3">2B3F</strain>
    </source>
</reference>
<evidence type="ECO:0000313" key="2">
    <source>
        <dbReference type="EMBL" id="SJN15815.1"/>
    </source>
</evidence>
<dbReference type="Proteomes" id="UP000196230">
    <property type="component" value="Unassembled WGS sequence"/>
</dbReference>
<evidence type="ECO:0000313" key="3">
    <source>
        <dbReference type="Proteomes" id="UP000196230"/>
    </source>
</evidence>
<protein>
    <submittedName>
        <fullName evidence="2">PROBABLE CONSERVED TRANSMEMBRANE PROTEIN</fullName>
    </submittedName>
</protein>